<dbReference type="Proteomes" id="UP000835052">
    <property type="component" value="Unassembled WGS sequence"/>
</dbReference>
<accession>A0A8S1H6L5</accession>
<name>A0A8S1H6L5_9PELO</name>
<organism evidence="1 2">
    <name type="scientific">Caenorhabditis auriculariae</name>
    <dbReference type="NCBI Taxonomy" id="2777116"/>
    <lineage>
        <taxon>Eukaryota</taxon>
        <taxon>Metazoa</taxon>
        <taxon>Ecdysozoa</taxon>
        <taxon>Nematoda</taxon>
        <taxon>Chromadorea</taxon>
        <taxon>Rhabditida</taxon>
        <taxon>Rhabditina</taxon>
        <taxon>Rhabditomorpha</taxon>
        <taxon>Rhabditoidea</taxon>
        <taxon>Rhabditidae</taxon>
        <taxon>Peloderinae</taxon>
        <taxon>Caenorhabditis</taxon>
    </lineage>
</organism>
<comment type="caution">
    <text evidence="1">The sequence shown here is derived from an EMBL/GenBank/DDBJ whole genome shotgun (WGS) entry which is preliminary data.</text>
</comment>
<reference evidence="1" key="1">
    <citation type="submission" date="2020-10" db="EMBL/GenBank/DDBJ databases">
        <authorList>
            <person name="Kikuchi T."/>
        </authorList>
    </citation>
    <scope>NUCLEOTIDE SEQUENCE</scope>
    <source>
        <strain evidence="1">NKZ352</strain>
    </source>
</reference>
<evidence type="ECO:0000313" key="2">
    <source>
        <dbReference type="Proteomes" id="UP000835052"/>
    </source>
</evidence>
<evidence type="ECO:0000313" key="1">
    <source>
        <dbReference type="EMBL" id="CAD6188990.1"/>
    </source>
</evidence>
<sequence length="235" mass="25583">MGRYGLDSFDDSISLDPATINANAVNGPVEPADGSVVGRPTSGAATATSQAIKLVSAGPAHKRLKLDEAVYSGATRNNVGSLVIRPNSEGNFVIQVDAPVPPPYIYVNGKRYRREDEEVENEVGLTEPAALTEDYFNSPPTEESKYYTAADFLNETSDGSPADAIHGAGRPTNFSLLVASLSTETLKNRRTFDDFDPEKERQASFPRSSQDSILTRCWIRTCRKLTSTIKPPRKQ</sequence>
<protein>
    <submittedName>
        <fullName evidence="1">Uncharacterized protein</fullName>
    </submittedName>
</protein>
<gene>
    <name evidence="1" type="ORF">CAUJ_LOCUS4909</name>
</gene>
<proteinExistence type="predicted"/>
<dbReference type="EMBL" id="CAJGYM010000009">
    <property type="protein sequence ID" value="CAD6188990.1"/>
    <property type="molecule type" value="Genomic_DNA"/>
</dbReference>
<dbReference type="AlphaFoldDB" id="A0A8S1H6L5"/>
<keyword evidence="2" id="KW-1185">Reference proteome</keyword>